<evidence type="ECO:0000313" key="5">
    <source>
        <dbReference type="EMBL" id="ORX35083.1"/>
    </source>
</evidence>
<evidence type="ECO:0008006" key="7">
    <source>
        <dbReference type="Google" id="ProtNLM"/>
    </source>
</evidence>
<dbReference type="PANTHER" id="PTHR44472:SF1">
    <property type="entry name" value="DDB1 AND CUL4 ASSOCIATED FACTOR 4"/>
    <property type="match status" value="1"/>
</dbReference>
<feature type="region of interest" description="Disordered" evidence="4">
    <location>
        <begin position="25"/>
        <end position="125"/>
    </location>
</feature>
<evidence type="ECO:0000256" key="4">
    <source>
        <dbReference type="SAM" id="MobiDB-lite"/>
    </source>
</evidence>
<dbReference type="InterPro" id="IPR036322">
    <property type="entry name" value="WD40_repeat_dom_sf"/>
</dbReference>
<proteinExistence type="predicted"/>
<dbReference type="RefSeq" id="XP_021869299.1">
    <property type="nucleotide sequence ID" value="XM_022016667.1"/>
</dbReference>
<feature type="repeat" description="WD" evidence="3">
    <location>
        <begin position="391"/>
        <end position="419"/>
    </location>
</feature>
<gene>
    <name evidence="5" type="ORF">BD324DRAFT_633845</name>
</gene>
<reference evidence="5 6" key="1">
    <citation type="submission" date="2017-03" db="EMBL/GenBank/DDBJ databases">
        <title>Widespread Adenine N6-methylation of Active Genes in Fungi.</title>
        <authorList>
            <consortium name="DOE Joint Genome Institute"/>
            <person name="Mondo S.J."/>
            <person name="Dannebaum R.O."/>
            <person name="Kuo R.C."/>
            <person name="Louie K.B."/>
            <person name="Bewick A.J."/>
            <person name="Labutti K."/>
            <person name="Haridas S."/>
            <person name="Kuo A."/>
            <person name="Salamov A."/>
            <person name="Ahrendt S.R."/>
            <person name="Lau R."/>
            <person name="Bowen B.P."/>
            <person name="Lipzen A."/>
            <person name="Sullivan W."/>
            <person name="Andreopoulos W.B."/>
            <person name="Clum A."/>
            <person name="Lindquist E."/>
            <person name="Daum C."/>
            <person name="Northen T.R."/>
            <person name="Ramamoorthy G."/>
            <person name="Schmitz R.J."/>
            <person name="Gryganskyi A."/>
            <person name="Culley D."/>
            <person name="Magnuson J."/>
            <person name="James T.Y."/>
            <person name="O'Malley M.A."/>
            <person name="Stajich J.E."/>
            <person name="Spatafora J.W."/>
            <person name="Visel A."/>
            <person name="Grigoriev I.V."/>
        </authorList>
    </citation>
    <scope>NUCLEOTIDE SEQUENCE [LARGE SCALE GENOMIC DNA]</scope>
    <source>
        <strain evidence="5 6">NRRL Y-17943</strain>
    </source>
</reference>
<comment type="caution">
    <text evidence="5">The sequence shown here is derived from an EMBL/GenBank/DDBJ whole genome shotgun (WGS) entry which is preliminary data.</text>
</comment>
<dbReference type="Proteomes" id="UP000193218">
    <property type="component" value="Unassembled WGS sequence"/>
</dbReference>
<dbReference type="InterPro" id="IPR001680">
    <property type="entry name" value="WD40_rpt"/>
</dbReference>
<dbReference type="EMBL" id="NBSH01000012">
    <property type="protein sequence ID" value="ORX35083.1"/>
    <property type="molecule type" value="Genomic_DNA"/>
</dbReference>
<feature type="region of interest" description="Disordered" evidence="4">
    <location>
        <begin position="435"/>
        <end position="462"/>
    </location>
</feature>
<dbReference type="OrthoDB" id="128867at2759"/>
<dbReference type="GO" id="GO:0080008">
    <property type="term" value="C:Cul4-RING E3 ubiquitin ligase complex"/>
    <property type="evidence" value="ECO:0007669"/>
    <property type="project" value="TreeGrafter"/>
</dbReference>
<keyword evidence="2" id="KW-0677">Repeat</keyword>
<dbReference type="AlphaFoldDB" id="A0A1Y1UAM4"/>
<organism evidence="5 6">
    <name type="scientific">Kockovaella imperatae</name>
    <dbReference type="NCBI Taxonomy" id="4999"/>
    <lineage>
        <taxon>Eukaryota</taxon>
        <taxon>Fungi</taxon>
        <taxon>Dikarya</taxon>
        <taxon>Basidiomycota</taxon>
        <taxon>Agaricomycotina</taxon>
        <taxon>Tremellomycetes</taxon>
        <taxon>Tremellales</taxon>
        <taxon>Cuniculitremaceae</taxon>
        <taxon>Kockovaella</taxon>
    </lineage>
</organism>
<name>A0A1Y1UAM4_9TREE</name>
<evidence type="ECO:0000313" key="6">
    <source>
        <dbReference type="Proteomes" id="UP000193218"/>
    </source>
</evidence>
<feature type="compositionally biased region" description="Polar residues" evidence="4">
    <location>
        <begin position="35"/>
        <end position="53"/>
    </location>
</feature>
<feature type="compositionally biased region" description="Acidic residues" evidence="4">
    <location>
        <begin position="492"/>
        <end position="532"/>
    </location>
</feature>
<feature type="compositionally biased region" description="Low complexity" evidence="4">
    <location>
        <begin position="64"/>
        <end position="73"/>
    </location>
</feature>
<dbReference type="InterPro" id="IPR052254">
    <property type="entry name" value="CUL4-DDB1_E3_ligase_receptor"/>
</dbReference>
<dbReference type="Gene3D" id="2.130.10.10">
    <property type="entry name" value="YVTN repeat-like/Quinoprotein amine dehydrogenase"/>
    <property type="match status" value="1"/>
</dbReference>
<feature type="region of interest" description="Disordered" evidence="4">
    <location>
        <begin position="475"/>
        <end position="574"/>
    </location>
</feature>
<keyword evidence="1 3" id="KW-0853">WD repeat</keyword>
<sequence>MPGIPGPLGILPGLTYDPVTNRYYSTPKVRPAVDPNTSSVLTPNPTASSSTARFTRRNAPRYQSESSASGSASVPAQETYGAEGKGRVLPSTACLDERRADKRLKLDTEPEKERSEGGRSRRRHRLGLISTDSRPRIQDQFSHDMASGLRLTSARFCNCGHTGENINEIKAFGDSAYYATTGHGRIVFHRENGETFRVQVCAQSIIALHQDPPRMVTMAISTGTEAHIHHFRRTPENPSEIEQSEINLPPGEIFSSSSFDDACTLGGERGLSIVKYTTERYYSHHRKLKSDVLAVEHLDRNLVFAGLRNSAILLEDLRVSPRDSNVMGHTVKGRSVVGIKKLKDSVVPWGVAVSSMSDELLIFDARFGKSPLHSLQGHVNNYRIHLGMNTTPDDSYLFSAGSDNRIRAWSTRTGTRLTPPKDVDCFFDFASPGVSGSHPSRMLRRTSFDDTPGPGGDMSGILDQDDTLELVEVDEDEGDIQEQDSVSSNDDDRNEEEEDDDDDDDEEDEEDEGDEEDDDDEEDEEDSEESESDTSVQDELSRRLLPGRGNTVRYVPGRFGTAPHTPPTFRHPSHQTVPFFRREGTTSPHIPGRIAKDETNVLRRVFLKRVSSLSFHPGSWALTVASGGRLERFEVNLFDNGEDGRSDGFGG</sequence>
<evidence type="ECO:0000256" key="1">
    <source>
        <dbReference type="ARBA" id="ARBA00022574"/>
    </source>
</evidence>
<dbReference type="PROSITE" id="PS50082">
    <property type="entry name" value="WD_REPEATS_2"/>
    <property type="match status" value="1"/>
</dbReference>
<dbReference type="SUPFAM" id="SSF50978">
    <property type="entry name" value="WD40 repeat-like"/>
    <property type="match status" value="1"/>
</dbReference>
<evidence type="ECO:0000256" key="3">
    <source>
        <dbReference type="PROSITE-ProRule" id="PRU00221"/>
    </source>
</evidence>
<dbReference type="GeneID" id="33558476"/>
<protein>
    <recommendedName>
        <fullName evidence="7">WD40-repeat-containing domain protein</fullName>
    </recommendedName>
</protein>
<dbReference type="PANTHER" id="PTHR44472">
    <property type="entry name" value="DDB1- AND CUL4-ASSOCIATED FACTOR 4-RELATED"/>
    <property type="match status" value="1"/>
</dbReference>
<feature type="compositionally biased region" description="Basic and acidic residues" evidence="4">
    <location>
        <begin position="95"/>
        <end position="119"/>
    </location>
</feature>
<evidence type="ECO:0000256" key="2">
    <source>
        <dbReference type="ARBA" id="ARBA00022737"/>
    </source>
</evidence>
<dbReference type="STRING" id="4999.A0A1Y1UAM4"/>
<dbReference type="InParanoid" id="A0A1Y1UAM4"/>
<accession>A0A1Y1UAM4</accession>
<keyword evidence="6" id="KW-1185">Reference proteome</keyword>
<dbReference type="InterPro" id="IPR015943">
    <property type="entry name" value="WD40/YVTN_repeat-like_dom_sf"/>
</dbReference>